<gene>
    <name evidence="1" type="ORF">MPLG2_0227</name>
</gene>
<dbReference type="OrthoDB" id="4563074at2"/>
<organism evidence="1 2">
    <name type="scientific">Micropruina glycogenica</name>
    <dbReference type="NCBI Taxonomy" id="75385"/>
    <lineage>
        <taxon>Bacteria</taxon>
        <taxon>Bacillati</taxon>
        <taxon>Actinomycetota</taxon>
        <taxon>Actinomycetes</taxon>
        <taxon>Propionibacteriales</taxon>
        <taxon>Nocardioidaceae</taxon>
        <taxon>Micropruina</taxon>
    </lineage>
</organism>
<dbReference type="AlphaFoldDB" id="A0A2N9JBY3"/>
<protein>
    <recommendedName>
        <fullName evidence="3">Antitoxin VapB11</fullName>
    </recommendedName>
</protein>
<name>A0A2N9JBY3_9ACTN</name>
<dbReference type="EMBL" id="LT985188">
    <property type="protein sequence ID" value="SPD85263.1"/>
    <property type="molecule type" value="Genomic_DNA"/>
</dbReference>
<keyword evidence="2" id="KW-1185">Reference proteome</keyword>
<proteinExistence type="predicted"/>
<evidence type="ECO:0000313" key="2">
    <source>
        <dbReference type="Proteomes" id="UP000238164"/>
    </source>
</evidence>
<dbReference type="Pfam" id="PF09957">
    <property type="entry name" value="VapB_antitoxin"/>
    <property type="match status" value="1"/>
</dbReference>
<reference evidence="1 2" key="1">
    <citation type="submission" date="2018-02" db="EMBL/GenBank/DDBJ databases">
        <authorList>
            <person name="Cohen D.B."/>
            <person name="Kent A.D."/>
        </authorList>
    </citation>
    <scope>NUCLEOTIDE SEQUENCE [LARGE SCALE GENOMIC DNA]</scope>
    <source>
        <strain evidence="1">1</strain>
    </source>
</reference>
<dbReference type="Proteomes" id="UP000238164">
    <property type="component" value="Chromosome 1"/>
</dbReference>
<accession>A0A2N9JBY3</accession>
<evidence type="ECO:0000313" key="1">
    <source>
        <dbReference type="EMBL" id="SPD85263.1"/>
    </source>
</evidence>
<sequence>MATNLAIDPELLDRALSVSGVRTKKEAVTIALREFIARREQARIVESFGTLDWDDDYDYKADRRSRDLDGEPVE</sequence>
<evidence type="ECO:0008006" key="3">
    <source>
        <dbReference type="Google" id="ProtNLM"/>
    </source>
</evidence>
<dbReference type="InterPro" id="IPR019239">
    <property type="entry name" value="VapB_antitoxin"/>
</dbReference>
<dbReference type="KEGG" id="mgg:MPLG2_0227"/>
<dbReference type="RefSeq" id="WP_105184543.1">
    <property type="nucleotide sequence ID" value="NZ_BAAAGO010000012.1"/>
</dbReference>